<evidence type="ECO:0000313" key="2">
    <source>
        <dbReference type="EMBL" id="SUB79831.1"/>
    </source>
</evidence>
<keyword evidence="1" id="KW-1133">Transmembrane helix</keyword>
<gene>
    <name evidence="2" type="ORF">NCTC13063_01103</name>
</gene>
<dbReference type="AlphaFoldDB" id="A0AAQ1UGV9"/>
<keyword evidence="1" id="KW-0472">Membrane</keyword>
<accession>A0AAQ1UGV9</accession>
<dbReference type="EMBL" id="UGTJ01000001">
    <property type="protein sequence ID" value="SUB79831.1"/>
    <property type="molecule type" value="Genomic_DNA"/>
</dbReference>
<sequence>MKSFSVRRPRGFRHQEVYSRRRPIRFMSGSRSSARPQHVVVLIVMLFLLLAFCYWLG</sequence>
<name>A0AAQ1UGV9_9BACT</name>
<reference evidence="2 3" key="1">
    <citation type="submission" date="2018-06" db="EMBL/GenBank/DDBJ databases">
        <authorList>
            <consortium name="Pathogen Informatics"/>
            <person name="Doyle S."/>
        </authorList>
    </citation>
    <scope>NUCLEOTIDE SEQUENCE [LARGE SCALE GENOMIC DNA]</scope>
    <source>
        <strain evidence="2 3">NCTC13063</strain>
    </source>
</reference>
<evidence type="ECO:0000256" key="1">
    <source>
        <dbReference type="SAM" id="Phobius"/>
    </source>
</evidence>
<evidence type="ECO:0000313" key="3">
    <source>
        <dbReference type="Proteomes" id="UP000255283"/>
    </source>
</evidence>
<proteinExistence type="predicted"/>
<dbReference type="RefSeq" id="WP_155814392.1">
    <property type="nucleotide sequence ID" value="NZ_CALLWX010000014.1"/>
</dbReference>
<comment type="caution">
    <text evidence="2">The sequence shown here is derived from an EMBL/GenBank/DDBJ whole genome shotgun (WGS) entry which is preliminary data.</text>
</comment>
<keyword evidence="1" id="KW-0812">Transmembrane</keyword>
<feature type="transmembrane region" description="Helical" evidence="1">
    <location>
        <begin position="39"/>
        <end position="56"/>
    </location>
</feature>
<organism evidence="2 3">
    <name type="scientific">Segatella buccae</name>
    <dbReference type="NCBI Taxonomy" id="28126"/>
    <lineage>
        <taxon>Bacteria</taxon>
        <taxon>Pseudomonadati</taxon>
        <taxon>Bacteroidota</taxon>
        <taxon>Bacteroidia</taxon>
        <taxon>Bacteroidales</taxon>
        <taxon>Prevotellaceae</taxon>
        <taxon>Segatella</taxon>
    </lineage>
</organism>
<dbReference type="Proteomes" id="UP000255283">
    <property type="component" value="Unassembled WGS sequence"/>
</dbReference>
<protein>
    <submittedName>
        <fullName evidence="2">Uncharacterized protein</fullName>
    </submittedName>
</protein>